<dbReference type="GO" id="GO:0008168">
    <property type="term" value="F:methyltransferase activity"/>
    <property type="evidence" value="ECO:0007669"/>
    <property type="project" value="UniProtKB-KW"/>
</dbReference>
<name>A0ABW4JBL5_9LACO</name>
<feature type="domain" description="Methyltransferase" evidence="2">
    <location>
        <begin position="32"/>
        <end position="121"/>
    </location>
</feature>
<dbReference type="Pfam" id="PF13649">
    <property type="entry name" value="Methyltransf_25"/>
    <property type="match status" value="1"/>
</dbReference>
<keyword evidence="1" id="KW-0808">Transferase</keyword>
<dbReference type="EMBL" id="JBHTOP010000028">
    <property type="protein sequence ID" value="MFD1672996.1"/>
    <property type="molecule type" value="Genomic_DNA"/>
</dbReference>
<dbReference type="InterPro" id="IPR041698">
    <property type="entry name" value="Methyltransf_25"/>
</dbReference>
<organism evidence="3 4">
    <name type="scientific">Agrilactobacillus yilanensis</name>
    <dbReference type="NCBI Taxonomy" id="2485997"/>
    <lineage>
        <taxon>Bacteria</taxon>
        <taxon>Bacillati</taxon>
        <taxon>Bacillota</taxon>
        <taxon>Bacilli</taxon>
        <taxon>Lactobacillales</taxon>
        <taxon>Lactobacillaceae</taxon>
        <taxon>Agrilactobacillus</taxon>
    </lineage>
</organism>
<accession>A0ABW4JBL5</accession>
<evidence type="ECO:0000259" key="2">
    <source>
        <dbReference type="Pfam" id="PF13649"/>
    </source>
</evidence>
<dbReference type="SUPFAM" id="SSF53335">
    <property type="entry name" value="S-adenosyl-L-methionine-dependent methyltransferases"/>
    <property type="match status" value="1"/>
</dbReference>
<evidence type="ECO:0000313" key="3">
    <source>
        <dbReference type="EMBL" id="MFD1672996.1"/>
    </source>
</evidence>
<reference evidence="4" key="1">
    <citation type="journal article" date="2019" name="Int. J. Syst. Evol. Microbiol.">
        <title>The Global Catalogue of Microorganisms (GCM) 10K type strain sequencing project: providing services to taxonomists for standard genome sequencing and annotation.</title>
        <authorList>
            <consortium name="The Broad Institute Genomics Platform"/>
            <consortium name="The Broad Institute Genome Sequencing Center for Infectious Disease"/>
            <person name="Wu L."/>
            <person name="Ma J."/>
        </authorList>
    </citation>
    <scope>NUCLEOTIDE SEQUENCE [LARGE SCALE GENOMIC DNA]</scope>
    <source>
        <strain evidence="4">CCM 8896</strain>
    </source>
</reference>
<keyword evidence="4" id="KW-1185">Reference proteome</keyword>
<proteinExistence type="predicted"/>
<evidence type="ECO:0000256" key="1">
    <source>
        <dbReference type="ARBA" id="ARBA00022679"/>
    </source>
</evidence>
<gene>
    <name evidence="3" type="ORF">ACFQ5M_12920</name>
</gene>
<evidence type="ECO:0000313" key="4">
    <source>
        <dbReference type="Proteomes" id="UP001597267"/>
    </source>
</evidence>
<dbReference type="GO" id="GO:0032259">
    <property type="term" value="P:methylation"/>
    <property type="evidence" value="ECO:0007669"/>
    <property type="project" value="UniProtKB-KW"/>
</dbReference>
<dbReference type="Proteomes" id="UP001597267">
    <property type="component" value="Unassembled WGS sequence"/>
</dbReference>
<dbReference type="InterPro" id="IPR029063">
    <property type="entry name" value="SAM-dependent_MTases_sf"/>
</dbReference>
<dbReference type="PANTHER" id="PTHR43861">
    <property type="entry name" value="TRANS-ACONITATE 2-METHYLTRANSFERASE-RELATED"/>
    <property type="match status" value="1"/>
</dbReference>
<dbReference type="Gene3D" id="3.40.50.150">
    <property type="entry name" value="Vaccinia Virus protein VP39"/>
    <property type="match status" value="1"/>
</dbReference>
<dbReference type="CDD" id="cd02440">
    <property type="entry name" value="AdoMet_MTases"/>
    <property type="match status" value="1"/>
</dbReference>
<dbReference type="RefSeq" id="WP_164507054.1">
    <property type="nucleotide sequence ID" value="NZ_JBHTOP010000028.1"/>
</dbReference>
<protein>
    <submittedName>
        <fullName evidence="3">Class I SAM-dependent methyltransferase</fullName>
    </submittedName>
</protein>
<comment type="caution">
    <text evidence="3">The sequence shown here is derived from an EMBL/GenBank/DDBJ whole genome shotgun (WGS) entry which is preliminary data.</text>
</comment>
<keyword evidence="3" id="KW-0489">Methyltransferase</keyword>
<sequence length="248" mass="28571">MHWDAEGYRKNQQFVAKYGTALLEDVPECDAILDVGCGTGVLTKQLCRKATFVRGIDQSAAMVRVAKSQFPNLDITVGDILQYHDAHRYDVVFSNAVFHWISRRQQGQLLAKVHQLLKQQGLLVAEFGGAYNIDQIYQAFVSVLKTYAIKSKLHFYFPDPRTYQKLLIQQGFLIKKLNHYYRPTPLENGYHGLPSWLAQFFEADLVQLPEAQQTEIIQKTCDKLMPKLWDGTSWVADYWRLQVVAQKK</sequence>